<protein>
    <submittedName>
        <fullName evidence="1">Uncharacterized protein</fullName>
    </submittedName>
</protein>
<dbReference type="EMBL" id="CAJNAP010000008">
    <property type="protein sequence ID" value="CAE6498009.1"/>
    <property type="molecule type" value="Genomic_DNA"/>
</dbReference>
<accession>A0A8H8Z0A2</accession>
<evidence type="ECO:0000313" key="2">
    <source>
        <dbReference type="Proteomes" id="UP000601736"/>
    </source>
</evidence>
<name>A0A8H8Z0A2_9PROT</name>
<dbReference type="Proteomes" id="UP000601736">
    <property type="component" value="Unassembled WGS sequence"/>
</dbReference>
<gene>
    <name evidence="1" type="ORF">NMYAN_160053</name>
</gene>
<reference evidence="1" key="1">
    <citation type="submission" date="2021-02" db="EMBL/GenBank/DDBJ databases">
        <authorList>
            <person name="Han P."/>
        </authorList>
    </citation>
    <scope>NUCLEOTIDE SEQUENCE</scope>
    <source>
        <strain evidence="1">Nitrosomonas nitrosa 18-3D</strain>
    </source>
</reference>
<dbReference type="AlphaFoldDB" id="A0A8H8Z0A2"/>
<organism evidence="1 2">
    <name type="scientific">Nitrosomonas nitrosa</name>
    <dbReference type="NCBI Taxonomy" id="52442"/>
    <lineage>
        <taxon>Bacteria</taxon>
        <taxon>Pseudomonadati</taxon>
        <taxon>Pseudomonadota</taxon>
        <taxon>Betaproteobacteria</taxon>
        <taxon>Nitrosomonadales</taxon>
        <taxon>Nitrosomonadaceae</taxon>
        <taxon>Nitrosomonas</taxon>
    </lineage>
</organism>
<evidence type="ECO:0000313" key="1">
    <source>
        <dbReference type="EMBL" id="CAE6498009.1"/>
    </source>
</evidence>
<sequence length="32" mass="3847">MWAWMYFPMMDLAGKTHLFRWSGLMKMVAIPV</sequence>
<proteinExistence type="predicted"/>
<comment type="caution">
    <text evidence="1">The sequence shown here is derived from an EMBL/GenBank/DDBJ whole genome shotgun (WGS) entry which is preliminary data.</text>
</comment>